<gene>
    <name evidence="1" type="ORF">Ade02nite_22490</name>
</gene>
<accession>A0ABQ3Y0Y0</accession>
<evidence type="ECO:0000313" key="2">
    <source>
        <dbReference type="Proteomes" id="UP000609879"/>
    </source>
</evidence>
<proteinExistence type="predicted"/>
<dbReference type="EMBL" id="BOMI01000037">
    <property type="protein sequence ID" value="GID73608.1"/>
    <property type="molecule type" value="Genomic_DNA"/>
</dbReference>
<evidence type="ECO:0000313" key="1">
    <source>
        <dbReference type="EMBL" id="GID73608.1"/>
    </source>
</evidence>
<protein>
    <recommendedName>
        <fullName evidence="3">Transcriptional regulator</fullName>
    </recommendedName>
</protein>
<reference evidence="1 2" key="1">
    <citation type="submission" date="2021-01" db="EMBL/GenBank/DDBJ databases">
        <title>Whole genome shotgun sequence of Actinoplanes deccanensis NBRC 13994.</title>
        <authorList>
            <person name="Komaki H."/>
            <person name="Tamura T."/>
        </authorList>
    </citation>
    <scope>NUCLEOTIDE SEQUENCE [LARGE SCALE GENOMIC DNA]</scope>
    <source>
        <strain evidence="1 2">NBRC 13994</strain>
    </source>
</reference>
<dbReference type="RefSeq" id="WP_203761528.1">
    <property type="nucleotide sequence ID" value="NZ_BAAABO010000027.1"/>
</dbReference>
<evidence type="ECO:0008006" key="3">
    <source>
        <dbReference type="Google" id="ProtNLM"/>
    </source>
</evidence>
<name>A0ABQ3Y0Y0_9ACTN</name>
<comment type="caution">
    <text evidence="1">The sequence shown here is derived from an EMBL/GenBank/DDBJ whole genome shotgun (WGS) entry which is preliminary data.</text>
</comment>
<organism evidence="1 2">
    <name type="scientific">Paractinoplanes deccanensis</name>
    <dbReference type="NCBI Taxonomy" id="113561"/>
    <lineage>
        <taxon>Bacteria</taxon>
        <taxon>Bacillati</taxon>
        <taxon>Actinomycetota</taxon>
        <taxon>Actinomycetes</taxon>
        <taxon>Micromonosporales</taxon>
        <taxon>Micromonosporaceae</taxon>
        <taxon>Paractinoplanes</taxon>
    </lineage>
</organism>
<keyword evidence="2" id="KW-1185">Reference proteome</keyword>
<sequence length="155" mass="17161">MFDIQLFGRVEVRTRGTLLAGHDLGGDRPRRLLALLALRGPQSTAELADALEEKNNDIESDMSVLQDKMEPMIHRHRGRWSLDPDQVRVDVHRFDELLAAAAGRPAERALKPLTAATFLAARPLLEDEDTPWAAEARAAYRAKLVTARAGSTITV</sequence>
<dbReference type="Proteomes" id="UP000609879">
    <property type="component" value="Unassembled WGS sequence"/>
</dbReference>